<evidence type="ECO:0000313" key="1">
    <source>
        <dbReference type="EMBL" id="GGH14864.1"/>
    </source>
</evidence>
<proteinExistence type="predicted"/>
<sequence length="145" mass="15965">MPVNGFSVGRDIALDIFDANTRATIAINTITDFDRKQRTQRVEVKALNGVVSFLELPQGWEGSIGLERSDRVLDDFIAALEGAYYSGGNVKTASITETITEPDGTVSQYRYEGCVFKLDDAGAWKGDSSVKQKLAWVASKRRKVI</sequence>
<organism evidence="1 2">
    <name type="scientific">Alsobacter metallidurans</name>
    <dbReference type="NCBI Taxonomy" id="340221"/>
    <lineage>
        <taxon>Bacteria</taxon>
        <taxon>Pseudomonadati</taxon>
        <taxon>Pseudomonadota</taxon>
        <taxon>Alphaproteobacteria</taxon>
        <taxon>Hyphomicrobiales</taxon>
        <taxon>Alsobacteraceae</taxon>
        <taxon>Alsobacter</taxon>
    </lineage>
</organism>
<protein>
    <recommendedName>
        <fullName evidence="3">Phage protein</fullName>
    </recommendedName>
</protein>
<dbReference type="Proteomes" id="UP000603912">
    <property type="component" value="Unassembled WGS sequence"/>
</dbReference>
<accession>A0A917MH33</accession>
<gene>
    <name evidence="1" type="ORF">GCM10007036_14450</name>
</gene>
<dbReference type="RefSeq" id="WP_188516979.1">
    <property type="nucleotide sequence ID" value="NZ_BMES01000001.1"/>
</dbReference>
<evidence type="ECO:0000313" key="2">
    <source>
        <dbReference type="Proteomes" id="UP000603912"/>
    </source>
</evidence>
<name>A0A917MH33_9HYPH</name>
<dbReference type="EMBL" id="BMES01000001">
    <property type="protein sequence ID" value="GGH14864.1"/>
    <property type="molecule type" value="Genomic_DNA"/>
</dbReference>
<keyword evidence="2" id="KW-1185">Reference proteome</keyword>
<reference evidence="1" key="2">
    <citation type="submission" date="2020-09" db="EMBL/GenBank/DDBJ databases">
        <authorList>
            <person name="Sun Q."/>
            <person name="Zhou Y."/>
        </authorList>
    </citation>
    <scope>NUCLEOTIDE SEQUENCE</scope>
    <source>
        <strain evidence="1">CGMCC 1.12214</strain>
    </source>
</reference>
<reference evidence="1" key="1">
    <citation type="journal article" date="2014" name="Int. J. Syst. Evol. Microbiol.">
        <title>Complete genome sequence of Corynebacterium casei LMG S-19264T (=DSM 44701T), isolated from a smear-ripened cheese.</title>
        <authorList>
            <consortium name="US DOE Joint Genome Institute (JGI-PGF)"/>
            <person name="Walter F."/>
            <person name="Albersmeier A."/>
            <person name="Kalinowski J."/>
            <person name="Ruckert C."/>
        </authorList>
    </citation>
    <scope>NUCLEOTIDE SEQUENCE</scope>
    <source>
        <strain evidence="1">CGMCC 1.12214</strain>
    </source>
</reference>
<evidence type="ECO:0008006" key="3">
    <source>
        <dbReference type="Google" id="ProtNLM"/>
    </source>
</evidence>
<dbReference type="AlphaFoldDB" id="A0A917MH33"/>
<comment type="caution">
    <text evidence="1">The sequence shown here is derived from an EMBL/GenBank/DDBJ whole genome shotgun (WGS) entry which is preliminary data.</text>
</comment>